<reference evidence="1 2" key="1">
    <citation type="journal article" date="2022" name="bioRxiv">
        <title>The genome of the oomycete Peronosclerospora sorghi, a cosmopolitan pathogen of maize and sorghum, is inflated with dispersed pseudogenes.</title>
        <authorList>
            <person name="Fletcher K."/>
            <person name="Martin F."/>
            <person name="Isakeit T."/>
            <person name="Cavanaugh K."/>
            <person name="Magill C."/>
            <person name="Michelmore R."/>
        </authorList>
    </citation>
    <scope>NUCLEOTIDE SEQUENCE [LARGE SCALE GENOMIC DNA]</scope>
    <source>
        <strain evidence="1">P6</strain>
    </source>
</reference>
<keyword evidence="2" id="KW-1185">Reference proteome</keyword>
<sequence>MSCDDGKDGQGWTKTVLVDEKYLKKREKQLKKLRASLKYACDERNKDAIDEALARAERKQMTHALKNEIKHANNVLLKMQQRLGGCTILHLPHKLHKVLSQDLNIYTQTRRHHLDLRKVPAPSLVIRPIAYGQALQASKQHQQQLRAYQKLIQE</sequence>
<organism evidence="1 2">
    <name type="scientific">Peronosclerospora sorghi</name>
    <dbReference type="NCBI Taxonomy" id="230839"/>
    <lineage>
        <taxon>Eukaryota</taxon>
        <taxon>Sar</taxon>
        <taxon>Stramenopiles</taxon>
        <taxon>Oomycota</taxon>
        <taxon>Peronosporomycetes</taxon>
        <taxon>Peronosporales</taxon>
        <taxon>Peronosporaceae</taxon>
        <taxon>Peronosclerospora</taxon>
    </lineage>
</organism>
<evidence type="ECO:0000313" key="2">
    <source>
        <dbReference type="Proteomes" id="UP001163321"/>
    </source>
</evidence>
<gene>
    <name evidence="1" type="ORF">PsorP6_006437</name>
</gene>
<evidence type="ECO:0000313" key="1">
    <source>
        <dbReference type="EMBL" id="KAI9913022.1"/>
    </source>
</evidence>
<proteinExistence type="predicted"/>
<accession>A0ACC0W3C0</accession>
<dbReference type="EMBL" id="CM047583">
    <property type="protein sequence ID" value="KAI9913022.1"/>
    <property type="molecule type" value="Genomic_DNA"/>
</dbReference>
<name>A0ACC0W3C0_9STRA</name>
<protein>
    <submittedName>
        <fullName evidence="1">Uncharacterized protein</fullName>
    </submittedName>
</protein>
<comment type="caution">
    <text evidence="1">The sequence shown here is derived from an EMBL/GenBank/DDBJ whole genome shotgun (WGS) entry which is preliminary data.</text>
</comment>
<dbReference type="Proteomes" id="UP001163321">
    <property type="component" value="Chromosome 4"/>
</dbReference>